<accession>A0A8J1U373</accession>
<dbReference type="AlphaFoldDB" id="A0A8J1U373"/>
<evidence type="ECO:0000313" key="2">
    <source>
        <dbReference type="Proteomes" id="UP000749559"/>
    </source>
</evidence>
<dbReference type="EMBL" id="CAIIXF020000006">
    <property type="protein sequence ID" value="CAH1786146.1"/>
    <property type="molecule type" value="Genomic_DNA"/>
</dbReference>
<reference evidence="1" key="1">
    <citation type="submission" date="2022-03" db="EMBL/GenBank/DDBJ databases">
        <authorList>
            <person name="Martin C."/>
        </authorList>
    </citation>
    <scope>NUCLEOTIDE SEQUENCE</scope>
</reference>
<proteinExistence type="predicted"/>
<comment type="caution">
    <text evidence="1">The sequence shown here is derived from an EMBL/GenBank/DDBJ whole genome shotgun (WGS) entry which is preliminary data.</text>
</comment>
<protein>
    <submittedName>
        <fullName evidence="1">Uncharacterized protein</fullName>
    </submittedName>
</protein>
<gene>
    <name evidence="1" type="ORF">OFUS_LOCUS12100</name>
</gene>
<feature type="non-terminal residue" evidence="1">
    <location>
        <position position="1"/>
    </location>
</feature>
<name>A0A8J1U373_OWEFU</name>
<sequence>RYDHKFRKARATDPCKWSYLDQQLRDMCATMPKKEIGKFDKRPNNVGKNPKNDFPNTPNKAYSESDEIKPYIPFGYCFKFHKGEDCKPNCTLSHKCPAVAHSNISHAANSCSEAKKTALSGFVTKVITTIRSTKGAK</sequence>
<evidence type="ECO:0000313" key="1">
    <source>
        <dbReference type="EMBL" id="CAH1786146.1"/>
    </source>
</evidence>
<organism evidence="1 2">
    <name type="scientific">Owenia fusiformis</name>
    <name type="common">Polychaete worm</name>
    <dbReference type="NCBI Taxonomy" id="6347"/>
    <lineage>
        <taxon>Eukaryota</taxon>
        <taxon>Metazoa</taxon>
        <taxon>Spiralia</taxon>
        <taxon>Lophotrochozoa</taxon>
        <taxon>Annelida</taxon>
        <taxon>Polychaeta</taxon>
        <taxon>Sedentaria</taxon>
        <taxon>Canalipalpata</taxon>
        <taxon>Sabellida</taxon>
        <taxon>Oweniida</taxon>
        <taxon>Oweniidae</taxon>
        <taxon>Owenia</taxon>
    </lineage>
</organism>
<dbReference type="Proteomes" id="UP000749559">
    <property type="component" value="Unassembled WGS sequence"/>
</dbReference>
<keyword evidence="2" id="KW-1185">Reference proteome</keyword>